<dbReference type="Proteomes" id="UP001161247">
    <property type="component" value="Chromosome 7"/>
</dbReference>
<proteinExistence type="predicted"/>
<dbReference type="AlphaFoldDB" id="A0AAV1E081"/>
<gene>
    <name evidence="1" type="ORF">OLC1_LOCUS19990</name>
</gene>
<reference evidence="1" key="1">
    <citation type="submission" date="2023-03" db="EMBL/GenBank/DDBJ databases">
        <authorList>
            <person name="Julca I."/>
        </authorList>
    </citation>
    <scope>NUCLEOTIDE SEQUENCE</scope>
</reference>
<dbReference type="EMBL" id="OX459124">
    <property type="protein sequence ID" value="CAI9112877.1"/>
    <property type="molecule type" value="Genomic_DNA"/>
</dbReference>
<evidence type="ECO:0000313" key="2">
    <source>
        <dbReference type="Proteomes" id="UP001161247"/>
    </source>
</evidence>
<sequence length="77" mass="8741">MKKSSRQVIDQRYDSKMTLDFLTNKKALGEFSTLAPRPQPQQPLPQPRCHSCLKGVGSGLLRGWKNRLSIGKYGPWI</sequence>
<accession>A0AAV1E081</accession>
<evidence type="ECO:0000313" key="1">
    <source>
        <dbReference type="EMBL" id="CAI9112877.1"/>
    </source>
</evidence>
<protein>
    <submittedName>
        <fullName evidence="1">OLC1v1013377C1</fullName>
    </submittedName>
</protein>
<keyword evidence="2" id="KW-1185">Reference proteome</keyword>
<name>A0AAV1E081_OLDCO</name>
<organism evidence="1 2">
    <name type="scientific">Oldenlandia corymbosa var. corymbosa</name>
    <dbReference type="NCBI Taxonomy" id="529605"/>
    <lineage>
        <taxon>Eukaryota</taxon>
        <taxon>Viridiplantae</taxon>
        <taxon>Streptophyta</taxon>
        <taxon>Embryophyta</taxon>
        <taxon>Tracheophyta</taxon>
        <taxon>Spermatophyta</taxon>
        <taxon>Magnoliopsida</taxon>
        <taxon>eudicotyledons</taxon>
        <taxon>Gunneridae</taxon>
        <taxon>Pentapetalae</taxon>
        <taxon>asterids</taxon>
        <taxon>lamiids</taxon>
        <taxon>Gentianales</taxon>
        <taxon>Rubiaceae</taxon>
        <taxon>Rubioideae</taxon>
        <taxon>Spermacoceae</taxon>
        <taxon>Hedyotis-Oldenlandia complex</taxon>
        <taxon>Oldenlandia</taxon>
    </lineage>
</organism>